<dbReference type="EMBL" id="JBHUCM010000045">
    <property type="protein sequence ID" value="MFD1545003.1"/>
    <property type="molecule type" value="Genomic_DNA"/>
</dbReference>
<reference evidence="2" key="1">
    <citation type="journal article" date="2019" name="Int. J. Syst. Evol. Microbiol.">
        <title>The Global Catalogue of Microorganisms (GCM) 10K type strain sequencing project: providing services to taxonomists for standard genome sequencing and annotation.</title>
        <authorList>
            <consortium name="The Broad Institute Genomics Platform"/>
            <consortium name="The Broad Institute Genome Sequencing Center for Infectious Disease"/>
            <person name="Wu L."/>
            <person name="Ma J."/>
        </authorList>
    </citation>
    <scope>NUCLEOTIDE SEQUENCE [LARGE SCALE GENOMIC DNA]</scope>
    <source>
        <strain evidence="2">CGMCC 1.15399</strain>
    </source>
</reference>
<organism evidence="1 2">
    <name type="scientific">Nonomuraea guangzhouensis</name>
    <dbReference type="NCBI Taxonomy" id="1291555"/>
    <lineage>
        <taxon>Bacteria</taxon>
        <taxon>Bacillati</taxon>
        <taxon>Actinomycetota</taxon>
        <taxon>Actinomycetes</taxon>
        <taxon>Streptosporangiales</taxon>
        <taxon>Streptosporangiaceae</taxon>
        <taxon>Nonomuraea</taxon>
    </lineage>
</organism>
<dbReference type="Proteomes" id="UP001597097">
    <property type="component" value="Unassembled WGS sequence"/>
</dbReference>
<keyword evidence="2" id="KW-1185">Reference proteome</keyword>
<proteinExistence type="predicted"/>
<name>A0ABW4GQ77_9ACTN</name>
<evidence type="ECO:0008006" key="3">
    <source>
        <dbReference type="Google" id="ProtNLM"/>
    </source>
</evidence>
<gene>
    <name evidence="1" type="ORF">ACFSJ0_48725</name>
</gene>
<dbReference type="RefSeq" id="WP_219528975.1">
    <property type="nucleotide sequence ID" value="NZ_JAHKRM010000005.1"/>
</dbReference>
<comment type="caution">
    <text evidence="1">The sequence shown here is derived from an EMBL/GenBank/DDBJ whole genome shotgun (WGS) entry which is preliminary data.</text>
</comment>
<accession>A0ABW4GQ77</accession>
<evidence type="ECO:0000313" key="1">
    <source>
        <dbReference type="EMBL" id="MFD1545003.1"/>
    </source>
</evidence>
<protein>
    <recommendedName>
        <fullName evidence="3">MmyB-like transcription regulator ligand binding domain-containing protein</fullName>
    </recommendedName>
</protein>
<sequence>MLPPDADPDGEWRAALTQRYPLVKKFLRLLVETVEFGATADSAKILIAFQSLPDLVDANPTRRVPSGCLDARKVEVDVVPAGWRPLVFKNPRPEGTKVQP</sequence>
<evidence type="ECO:0000313" key="2">
    <source>
        <dbReference type="Proteomes" id="UP001597097"/>
    </source>
</evidence>